<dbReference type="Gene3D" id="3.40.50.300">
    <property type="entry name" value="P-loop containing nucleotide triphosphate hydrolases"/>
    <property type="match status" value="1"/>
</dbReference>
<protein>
    <recommendedName>
        <fullName evidence="11 12">Replicative DNA helicase</fullName>
        <ecNumber evidence="11 12">5.6.2.3</ecNumber>
    </recommendedName>
</protein>
<evidence type="ECO:0000256" key="7">
    <source>
        <dbReference type="ARBA" id="ARBA00022840"/>
    </source>
</evidence>
<evidence type="ECO:0000256" key="9">
    <source>
        <dbReference type="ARBA" id="ARBA00023235"/>
    </source>
</evidence>
<dbReference type="CDD" id="cd00984">
    <property type="entry name" value="DnaB_C"/>
    <property type="match status" value="1"/>
</dbReference>
<dbReference type="Pfam" id="PF03796">
    <property type="entry name" value="DnaB_C"/>
    <property type="match status" value="1"/>
</dbReference>
<keyword evidence="9" id="KW-0413">Isomerase</keyword>
<evidence type="ECO:0000259" key="13">
    <source>
        <dbReference type="PROSITE" id="PS51199"/>
    </source>
</evidence>
<dbReference type="SUPFAM" id="SSF48024">
    <property type="entry name" value="N-terminal domain of DnaB helicase"/>
    <property type="match status" value="1"/>
</dbReference>
<dbReference type="EMBL" id="MELK01000016">
    <property type="protein sequence ID" value="OFW59311.1"/>
    <property type="molecule type" value="Genomic_DNA"/>
</dbReference>
<dbReference type="FunFam" id="1.10.860.10:FF:000001">
    <property type="entry name" value="Replicative DNA helicase"/>
    <property type="match status" value="1"/>
</dbReference>
<organism evidence="14 15">
    <name type="scientific">Candidatus Solincola sediminis</name>
    <dbReference type="NCBI Taxonomy" id="1797199"/>
    <lineage>
        <taxon>Bacteria</taxon>
        <taxon>Bacillati</taxon>
        <taxon>Actinomycetota</taxon>
        <taxon>Candidatus Geothermincolia</taxon>
        <taxon>Candidatus Geothermincolales</taxon>
        <taxon>Candidatus Geothermincolaceae</taxon>
        <taxon>Candidatus Solincola</taxon>
    </lineage>
</organism>
<dbReference type="InterPro" id="IPR007692">
    <property type="entry name" value="DNA_helicase_DnaB"/>
</dbReference>
<reference evidence="14 15" key="1">
    <citation type="journal article" date="2016" name="Nat. Commun.">
        <title>Thousands of microbial genomes shed light on interconnected biogeochemical processes in an aquifer system.</title>
        <authorList>
            <person name="Anantharaman K."/>
            <person name="Brown C.T."/>
            <person name="Hug L.A."/>
            <person name="Sharon I."/>
            <person name="Castelle C.J."/>
            <person name="Probst A.J."/>
            <person name="Thomas B.C."/>
            <person name="Singh A."/>
            <person name="Wilkins M.J."/>
            <person name="Karaoz U."/>
            <person name="Brodie E.L."/>
            <person name="Williams K.H."/>
            <person name="Hubbard S.S."/>
            <person name="Banfield J.F."/>
        </authorList>
    </citation>
    <scope>NUCLEOTIDE SEQUENCE [LARGE SCALE GENOMIC DNA]</scope>
</reference>
<keyword evidence="8 12" id="KW-0238">DNA-binding</keyword>
<dbReference type="Gene3D" id="1.10.860.10">
    <property type="entry name" value="DNAb Helicase, Chain A"/>
    <property type="match status" value="1"/>
</dbReference>
<dbReference type="InterPro" id="IPR007693">
    <property type="entry name" value="DNA_helicase_DnaB-like_N"/>
</dbReference>
<comment type="caution">
    <text evidence="14">The sequence shown here is derived from an EMBL/GenBank/DDBJ whole genome shotgun (WGS) entry which is preliminary data.</text>
</comment>
<keyword evidence="3 12" id="KW-0235">DNA replication</keyword>
<evidence type="ECO:0000313" key="15">
    <source>
        <dbReference type="Proteomes" id="UP000177876"/>
    </source>
</evidence>
<evidence type="ECO:0000313" key="14">
    <source>
        <dbReference type="EMBL" id="OFW59311.1"/>
    </source>
</evidence>
<evidence type="ECO:0000256" key="4">
    <source>
        <dbReference type="ARBA" id="ARBA00022741"/>
    </source>
</evidence>
<keyword evidence="4 12" id="KW-0547">Nucleotide-binding</keyword>
<dbReference type="Proteomes" id="UP000177876">
    <property type="component" value="Unassembled WGS sequence"/>
</dbReference>
<dbReference type="STRING" id="1797197.A2Y75_10720"/>
<dbReference type="GO" id="GO:0005829">
    <property type="term" value="C:cytosol"/>
    <property type="evidence" value="ECO:0007669"/>
    <property type="project" value="TreeGrafter"/>
</dbReference>
<dbReference type="NCBIfam" id="TIGR00665">
    <property type="entry name" value="DnaB"/>
    <property type="match status" value="1"/>
</dbReference>
<gene>
    <name evidence="14" type="ORF">A2Y75_10720</name>
</gene>
<dbReference type="InterPro" id="IPR003593">
    <property type="entry name" value="AAA+_ATPase"/>
</dbReference>
<dbReference type="GO" id="GO:0043139">
    <property type="term" value="F:5'-3' DNA helicase activity"/>
    <property type="evidence" value="ECO:0007669"/>
    <property type="project" value="UniProtKB-EC"/>
</dbReference>
<evidence type="ECO:0000256" key="12">
    <source>
        <dbReference type="RuleBase" id="RU362085"/>
    </source>
</evidence>
<evidence type="ECO:0000256" key="10">
    <source>
        <dbReference type="ARBA" id="ARBA00048954"/>
    </source>
</evidence>
<proteinExistence type="inferred from homology"/>
<dbReference type="GO" id="GO:0006269">
    <property type="term" value="P:DNA replication, synthesis of primer"/>
    <property type="evidence" value="ECO:0007669"/>
    <property type="project" value="UniProtKB-UniRule"/>
</dbReference>
<evidence type="ECO:0000256" key="11">
    <source>
        <dbReference type="NCBIfam" id="TIGR00665"/>
    </source>
</evidence>
<name>A0A1F2WR30_9ACTN</name>
<comment type="catalytic activity">
    <reaction evidence="10 12">
        <text>ATP + H2O = ADP + phosphate + H(+)</text>
        <dbReference type="Rhea" id="RHEA:13065"/>
        <dbReference type="ChEBI" id="CHEBI:15377"/>
        <dbReference type="ChEBI" id="CHEBI:15378"/>
        <dbReference type="ChEBI" id="CHEBI:30616"/>
        <dbReference type="ChEBI" id="CHEBI:43474"/>
        <dbReference type="ChEBI" id="CHEBI:456216"/>
        <dbReference type="EC" id="5.6.2.3"/>
    </reaction>
</comment>
<evidence type="ECO:0000256" key="2">
    <source>
        <dbReference type="ARBA" id="ARBA00022515"/>
    </source>
</evidence>
<keyword evidence="2 12" id="KW-0639">Primosome</keyword>
<dbReference type="SMART" id="SM00382">
    <property type="entry name" value="AAA"/>
    <property type="match status" value="1"/>
</dbReference>
<dbReference type="PROSITE" id="PS51199">
    <property type="entry name" value="SF4_HELICASE"/>
    <property type="match status" value="1"/>
</dbReference>
<dbReference type="AlphaFoldDB" id="A0A1F2WR30"/>
<keyword evidence="6 12" id="KW-0347">Helicase</keyword>
<dbReference type="InterPro" id="IPR007694">
    <property type="entry name" value="DNA_helicase_DnaB-like_C"/>
</dbReference>
<comment type="function">
    <text evidence="12">The main replicative DNA helicase, it participates in initiation and elongation during chromosome replication. Travels ahead of the DNA replisome, separating dsDNA into templates for DNA synthesis. A processive ATP-dependent 5'-3' DNA helicase it has DNA-dependent ATPase activity.</text>
</comment>
<keyword evidence="5 12" id="KW-0378">Hydrolase</keyword>
<dbReference type="PANTHER" id="PTHR30153:SF2">
    <property type="entry name" value="REPLICATIVE DNA HELICASE"/>
    <property type="match status" value="1"/>
</dbReference>
<evidence type="ECO:0000256" key="3">
    <source>
        <dbReference type="ARBA" id="ARBA00022705"/>
    </source>
</evidence>
<dbReference type="GO" id="GO:0005524">
    <property type="term" value="F:ATP binding"/>
    <property type="evidence" value="ECO:0007669"/>
    <property type="project" value="UniProtKB-UniRule"/>
</dbReference>
<feature type="domain" description="SF4 helicase" evidence="13">
    <location>
        <begin position="183"/>
        <end position="448"/>
    </location>
</feature>
<accession>A0A1F2WR30</accession>
<dbReference type="GO" id="GO:1990077">
    <property type="term" value="C:primosome complex"/>
    <property type="evidence" value="ECO:0007669"/>
    <property type="project" value="UniProtKB-UniRule"/>
</dbReference>
<dbReference type="EC" id="5.6.2.3" evidence="11 12"/>
<dbReference type="SUPFAM" id="SSF52540">
    <property type="entry name" value="P-loop containing nucleoside triphosphate hydrolases"/>
    <property type="match status" value="1"/>
</dbReference>
<evidence type="ECO:0000256" key="5">
    <source>
        <dbReference type="ARBA" id="ARBA00022801"/>
    </source>
</evidence>
<dbReference type="InterPro" id="IPR036185">
    <property type="entry name" value="DNA_heli_DnaB-like_N_sf"/>
</dbReference>
<dbReference type="GO" id="GO:0003677">
    <property type="term" value="F:DNA binding"/>
    <property type="evidence" value="ECO:0007669"/>
    <property type="project" value="UniProtKB-UniRule"/>
</dbReference>
<sequence>MSKVVQAFDRQDHLPPHSMEAEESVLGSMLLSSEALVDVSEILTSHDFYRESHALIFDTALSLFASGEPVDPLTVAELLRSQGKLEKVGDRSYILNLMSSVPTPANAKYYAEVVMRLATYRRLIEAAGKVAAVGYRAPEGLAEALDQAEGAIFAVAQRERRESIRAIKDLMETTFEDLEKISQGEIESGIKTGFVDLDELTSGLQPSDLIVVAARPSMGKTSLALNIADHVAVEERVPVAIFSLEMSAQELTRRMLCSRARVNSQKLKSSFLDDDVWQRLSDAAGELTSASIFIDDNASIGIMEMRSKLRRLKTQHDIGLVIVDYIQLMNSERMHENRVQEIASISRGLKVLGRDFNIPVIAVSQLSREPEKHNRKPILSDLRESGAIEQDADLIVFIHREEIYDRENEEVKGRADVNVAKHRNGPTGPVKLTFQAQFARFLNYARREADRS</sequence>
<evidence type="ECO:0000256" key="8">
    <source>
        <dbReference type="ARBA" id="ARBA00023125"/>
    </source>
</evidence>
<evidence type="ECO:0000256" key="1">
    <source>
        <dbReference type="ARBA" id="ARBA00008428"/>
    </source>
</evidence>
<dbReference type="InterPro" id="IPR016136">
    <property type="entry name" value="DNA_helicase_N/primase_C"/>
</dbReference>
<comment type="similarity">
    <text evidence="1 12">Belongs to the helicase family. DnaB subfamily.</text>
</comment>
<evidence type="ECO:0000256" key="6">
    <source>
        <dbReference type="ARBA" id="ARBA00022806"/>
    </source>
</evidence>
<dbReference type="FunFam" id="3.40.50.300:FF:000351">
    <property type="entry name" value="Replicative DNA helicase"/>
    <property type="match status" value="1"/>
</dbReference>
<dbReference type="InterPro" id="IPR027417">
    <property type="entry name" value="P-loop_NTPase"/>
</dbReference>
<dbReference type="GO" id="GO:0016887">
    <property type="term" value="F:ATP hydrolysis activity"/>
    <property type="evidence" value="ECO:0007669"/>
    <property type="project" value="RHEA"/>
</dbReference>
<dbReference type="PANTHER" id="PTHR30153">
    <property type="entry name" value="REPLICATIVE DNA HELICASE DNAB"/>
    <property type="match status" value="1"/>
</dbReference>
<keyword evidence="7 12" id="KW-0067">ATP-binding</keyword>
<dbReference type="Pfam" id="PF00772">
    <property type="entry name" value="DnaB"/>
    <property type="match status" value="1"/>
</dbReference>